<dbReference type="Proteomes" id="UP000001744">
    <property type="component" value="Unassembled WGS sequence"/>
</dbReference>
<dbReference type="RefSeq" id="XP_002172013.1">
    <property type="nucleotide sequence ID" value="XM_002171977.2"/>
</dbReference>
<organism evidence="2 3">
    <name type="scientific">Schizosaccharomyces japonicus (strain yFS275 / FY16936)</name>
    <name type="common">Fission yeast</name>
    <dbReference type="NCBI Taxonomy" id="402676"/>
    <lineage>
        <taxon>Eukaryota</taxon>
        <taxon>Fungi</taxon>
        <taxon>Dikarya</taxon>
        <taxon>Ascomycota</taxon>
        <taxon>Taphrinomycotina</taxon>
        <taxon>Schizosaccharomycetes</taxon>
        <taxon>Schizosaccharomycetales</taxon>
        <taxon>Schizosaccharomycetaceae</taxon>
        <taxon>Schizosaccharomyces</taxon>
    </lineage>
</organism>
<dbReference type="SUPFAM" id="SSF48097">
    <property type="entry name" value="Regulator of G-protein signaling, RGS"/>
    <property type="match status" value="1"/>
</dbReference>
<feature type="transmembrane region" description="Helical" evidence="1">
    <location>
        <begin position="322"/>
        <end position="340"/>
    </location>
</feature>
<keyword evidence="1" id="KW-0472">Membrane</keyword>
<evidence type="ECO:0000313" key="2">
    <source>
        <dbReference type="EMBL" id="EEB05720.1"/>
    </source>
</evidence>
<dbReference type="VEuPathDB" id="FungiDB:SJAG_00745"/>
<feature type="transmembrane region" description="Helical" evidence="1">
    <location>
        <begin position="239"/>
        <end position="259"/>
    </location>
</feature>
<dbReference type="AlphaFoldDB" id="B6JWG9"/>
<dbReference type="EMBL" id="KE651166">
    <property type="protein sequence ID" value="EEB05720.1"/>
    <property type="molecule type" value="Genomic_DNA"/>
</dbReference>
<keyword evidence="1" id="KW-1133">Transmembrane helix</keyword>
<dbReference type="GO" id="GO:0005886">
    <property type="term" value="C:plasma membrane"/>
    <property type="evidence" value="ECO:0000318"/>
    <property type="project" value="GO_Central"/>
</dbReference>
<dbReference type="InterPro" id="IPR052246">
    <property type="entry name" value="Cell_Polariz_PKAAnc"/>
</dbReference>
<accession>B6JWG9</accession>
<dbReference type="STRING" id="402676.B6JWG9"/>
<dbReference type="JaponicusDB" id="SJAG_00745"/>
<dbReference type="OMA" id="WAPIREP"/>
<dbReference type="GO" id="GO:0008104">
    <property type="term" value="P:intracellular protein localization"/>
    <property type="evidence" value="ECO:0000318"/>
    <property type="project" value="GO_Central"/>
</dbReference>
<evidence type="ECO:0000256" key="1">
    <source>
        <dbReference type="SAM" id="Phobius"/>
    </source>
</evidence>
<dbReference type="GeneID" id="7052161"/>
<reference evidence="2 3" key="1">
    <citation type="journal article" date="2011" name="Science">
        <title>Comparative functional genomics of the fission yeasts.</title>
        <authorList>
            <person name="Rhind N."/>
            <person name="Chen Z."/>
            <person name="Yassour M."/>
            <person name="Thompson D.A."/>
            <person name="Haas B.J."/>
            <person name="Habib N."/>
            <person name="Wapinski I."/>
            <person name="Roy S."/>
            <person name="Lin M.F."/>
            <person name="Heiman D.I."/>
            <person name="Young S.K."/>
            <person name="Furuya K."/>
            <person name="Guo Y."/>
            <person name="Pidoux A."/>
            <person name="Chen H.M."/>
            <person name="Robbertse B."/>
            <person name="Goldberg J.M."/>
            <person name="Aoki K."/>
            <person name="Bayne E.H."/>
            <person name="Berlin A.M."/>
            <person name="Desjardins C.A."/>
            <person name="Dobbs E."/>
            <person name="Dukaj L."/>
            <person name="Fan L."/>
            <person name="FitzGerald M.G."/>
            <person name="French C."/>
            <person name="Gujja S."/>
            <person name="Hansen K."/>
            <person name="Keifenheim D."/>
            <person name="Levin J.Z."/>
            <person name="Mosher R.A."/>
            <person name="Mueller C.A."/>
            <person name="Pfiffner J."/>
            <person name="Priest M."/>
            <person name="Russ C."/>
            <person name="Smialowska A."/>
            <person name="Swoboda P."/>
            <person name="Sykes S.M."/>
            <person name="Vaughn M."/>
            <person name="Vengrova S."/>
            <person name="Yoder R."/>
            <person name="Zeng Q."/>
            <person name="Allshire R."/>
            <person name="Baulcombe D."/>
            <person name="Birren B.W."/>
            <person name="Brown W."/>
            <person name="Ekwall K."/>
            <person name="Kellis M."/>
            <person name="Leatherwood J."/>
            <person name="Levin H."/>
            <person name="Margalit H."/>
            <person name="Martienssen R."/>
            <person name="Nieduszynski C.A."/>
            <person name="Spatafora J.W."/>
            <person name="Friedman N."/>
            <person name="Dalgaard J.Z."/>
            <person name="Baumann P."/>
            <person name="Niki H."/>
            <person name="Regev A."/>
            <person name="Nusbaum C."/>
        </authorList>
    </citation>
    <scope>NUCLEOTIDE SEQUENCE [LARGE SCALE GENOMIC DNA]</scope>
    <source>
        <strain evidence="3">yFS275 / FY16936</strain>
    </source>
</reference>
<dbReference type="InterPro" id="IPR044926">
    <property type="entry name" value="RGS_subdomain_2"/>
</dbReference>
<dbReference type="Gene3D" id="1.10.167.10">
    <property type="entry name" value="Regulator of G-protein Signalling 4, domain 2"/>
    <property type="match status" value="1"/>
</dbReference>
<dbReference type="HOGENOM" id="CLU_029881_1_1_1"/>
<sequence length="345" mass="39909">MSDQIPSLLDILTKPCERPLDLYNYYIYMIENENRVDYLDLWLDIMQHAIVCRQYVKSLRDSTGQMLEPGAERNYLQDGQDRIYAVLYEGNNLNNNIDRFAAHYGPFNFDDLSARDSVASSARKMIHLRASYLSSLSSCREQATKAYENAIQRNNVRALSERILYSYLIEGSEREISIPPQLAGAVATAIEVDQRDDPEIFQSIKDYVYEHHLKPTYHSFVRNRLHKNITPFSSSLRFILGYLATFAGCWYGFCGIFLGYSIRRRVWSLIPFFVGYYFLMAAWKQLDPVLGILGYTETSNYRCARIMNMTVKHSIFRRSTRLLIVVLVLIAATTAIFSCVPSRHL</sequence>
<protein>
    <submittedName>
        <fullName evidence="2">Regulator-G-protein signaling domain-containing protein</fullName>
    </submittedName>
</protein>
<feature type="transmembrane region" description="Helical" evidence="1">
    <location>
        <begin position="266"/>
        <end position="283"/>
    </location>
</feature>
<dbReference type="PANTHER" id="PTHR13155:SF1">
    <property type="entry name" value="A-KINASE ANCHOR PROTEIN 10, MITOCHONDRIAL"/>
    <property type="match status" value="1"/>
</dbReference>
<dbReference type="OrthoDB" id="5584247at2759"/>
<dbReference type="eggNOG" id="ENOG502QRI8">
    <property type="taxonomic scope" value="Eukaryota"/>
</dbReference>
<name>B6JWG9_SCHJY</name>
<gene>
    <name evidence="2" type="ORF">SJAG_00745</name>
</gene>
<keyword evidence="1" id="KW-0812">Transmembrane</keyword>
<evidence type="ECO:0000313" key="3">
    <source>
        <dbReference type="Proteomes" id="UP000001744"/>
    </source>
</evidence>
<dbReference type="PANTHER" id="PTHR13155">
    <property type="entry name" value="A-KINASE ANCHOR PROTEINS"/>
    <property type="match status" value="1"/>
</dbReference>
<proteinExistence type="predicted"/>
<keyword evidence="3" id="KW-1185">Reference proteome</keyword>
<dbReference type="InterPro" id="IPR036305">
    <property type="entry name" value="RGS_sf"/>
</dbReference>